<evidence type="ECO:0000313" key="3">
    <source>
        <dbReference type="EMBL" id="TGE35348.1"/>
    </source>
</evidence>
<proteinExistence type="inferred from homology"/>
<dbReference type="PROSITE" id="PS00061">
    <property type="entry name" value="ADH_SHORT"/>
    <property type="match status" value="1"/>
</dbReference>
<evidence type="ECO:0000313" key="4">
    <source>
        <dbReference type="Proteomes" id="UP000298460"/>
    </source>
</evidence>
<comment type="similarity">
    <text evidence="1">Belongs to the short-chain dehydrogenases/reductases (SDR) family.</text>
</comment>
<dbReference type="Gene3D" id="3.40.50.720">
    <property type="entry name" value="NAD(P)-binding Rossmann-like Domain"/>
    <property type="match status" value="1"/>
</dbReference>
<dbReference type="Pfam" id="PF13561">
    <property type="entry name" value="adh_short_C2"/>
    <property type="match status" value="1"/>
</dbReference>
<keyword evidence="2" id="KW-0560">Oxidoreductase</keyword>
<dbReference type="RefSeq" id="WP_135551909.1">
    <property type="nucleotide sequence ID" value="NZ_SPQQ01000015.1"/>
</dbReference>
<dbReference type="GO" id="GO:0016491">
    <property type="term" value="F:oxidoreductase activity"/>
    <property type="evidence" value="ECO:0007669"/>
    <property type="project" value="UniProtKB-KW"/>
</dbReference>
<dbReference type="PANTHER" id="PTHR24321:SF8">
    <property type="entry name" value="ESTRADIOL 17-BETA-DEHYDROGENASE 8-RELATED"/>
    <property type="match status" value="1"/>
</dbReference>
<dbReference type="InterPro" id="IPR020904">
    <property type="entry name" value="Sc_DH/Rdtase_CS"/>
</dbReference>
<sequence>MGFENKVAVVTGSGNGIGRATAILFAQKGAKVVVSDIDEKLGNECIKVIQAMGGEAIFQKSDVTSEKDLDALVKMVLDSYGKIDILVNNAGIGGSTSNMNDITYEEWNNVLSTNLTAHFSLSKRVIPLMEMQGGGAIVNVASMASTAAGRGGLAYTTAKHGMLGLTRQMAMDHGRKGVRVNAVLPGPIDTAMISKVLAIPQHPVSIKVKMSPAGRPGDPSEVGKAILFLAGEDASFIHGAALAVDGGYTIF</sequence>
<evidence type="ECO:0000256" key="1">
    <source>
        <dbReference type="ARBA" id="ARBA00006484"/>
    </source>
</evidence>
<dbReference type="CDD" id="cd05233">
    <property type="entry name" value="SDR_c"/>
    <property type="match status" value="1"/>
</dbReference>
<dbReference type="SUPFAM" id="SSF51735">
    <property type="entry name" value="NAD(P)-binding Rossmann-fold domains"/>
    <property type="match status" value="1"/>
</dbReference>
<dbReference type="OrthoDB" id="9803333at2"/>
<evidence type="ECO:0000256" key="2">
    <source>
        <dbReference type="ARBA" id="ARBA00023002"/>
    </source>
</evidence>
<dbReference type="InterPro" id="IPR036291">
    <property type="entry name" value="NAD(P)-bd_dom_sf"/>
</dbReference>
<dbReference type="Proteomes" id="UP000298460">
    <property type="component" value="Unassembled WGS sequence"/>
</dbReference>
<name>A0A4Z0QXW8_9FIRM</name>
<dbReference type="InterPro" id="IPR002347">
    <property type="entry name" value="SDR_fam"/>
</dbReference>
<gene>
    <name evidence="3" type="ORF">E4K67_25475</name>
</gene>
<dbReference type="PANTHER" id="PTHR24321">
    <property type="entry name" value="DEHYDROGENASES, SHORT CHAIN"/>
    <property type="match status" value="1"/>
</dbReference>
<protein>
    <submittedName>
        <fullName evidence="3">SDR family oxidoreductase</fullName>
    </submittedName>
</protein>
<organism evidence="3 4">
    <name type="scientific">Desulfosporosinus fructosivorans</name>
    <dbReference type="NCBI Taxonomy" id="2018669"/>
    <lineage>
        <taxon>Bacteria</taxon>
        <taxon>Bacillati</taxon>
        <taxon>Bacillota</taxon>
        <taxon>Clostridia</taxon>
        <taxon>Eubacteriales</taxon>
        <taxon>Desulfitobacteriaceae</taxon>
        <taxon>Desulfosporosinus</taxon>
    </lineage>
</organism>
<dbReference type="AlphaFoldDB" id="A0A4Z0QXW8"/>
<dbReference type="GO" id="GO:0008206">
    <property type="term" value="P:bile acid metabolic process"/>
    <property type="evidence" value="ECO:0007669"/>
    <property type="project" value="UniProtKB-ARBA"/>
</dbReference>
<dbReference type="EMBL" id="SPQQ01000015">
    <property type="protein sequence ID" value="TGE35348.1"/>
    <property type="molecule type" value="Genomic_DNA"/>
</dbReference>
<dbReference type="FunFam" id="3.40.50.720:FF:000084">
    <property type="entry name" value="Short-chain dehydrogenase reductase"/>
    <property type="match status" value="1"/>
</dbReference>
<dbReference type="NCBIfam" id="NF005559">
    <property type="entry name" value="PRK07231.1"/>
    <property type="match status" value="1"/>
</dbReference>
<dbReference type="PRINTS" id="PR00080">
    <property type="entry name" value="SDRFAMILY"/>
</dbReference>
<comment type="caution">
    <text evidence="3">The sequence shown here is derived from an EMBL/GenBank/DDBJ whole genome shotgun (WGS) entry which is preliminary data.</text>
</comment>
<keyword evidence="4" id="KW-1185">Reference proteome</keyword>
<accession>A0A4Z0QXW8</accession>
<dbReference type="PRINTS" id="PR00081">
    <property type="entry name" value="GDHRDH"/>
</dbReference>
<reference evidence="3 4" key="1">
    <citation type="submission" date="2019-03" db="EMBL/GenBank/DDBJ databases">
        <title>Draft Genome Sequence of Desulfosporosinus fructosivorans Strain 63.6F, Isolated from Marine Sediment in the Baltic Sea.</title>
        <authorList>
            <person name="Hausmann B."/>
            <person name="Vandieken V."/>
            <person name="Pjevac P."/>
            <person name="Schreck K."/>
            <person name="Herbold C.W."/>
            <person name="Loy A."/>
        </authorList>
    </citation>
    <scope>NUCLEOTIDE SEQUENCE [LARGE SCALE GENOMIC DNA]</scope>
    <source>
        <strain evidence="3 4">63.6F</strain>
    </source>
</reference>